<keyword evidence="2" id="KW-1185">Reference proteome</keyword>
<gene>
    <name evidence="1" type="ORF">NQ318_023146</name>
</gene>
<evidence type="ECO:0008006" key="3">
    <source>
        <dbReference type="Google" id="ProtNLM"/>
    </source>
</evidence>
<dbReference type="Proteomes" id="UP001162162">
    <property type="component" value="Unassembled WGS sequence"/>
</dbReference>
<evidence type="ECO:0000313" key="2">
    <source>
        <dbReference type="Proteomes" id="UP001162162"/>
    </source>
</evidence>
<protein>
    <recommendedName>
        <fullName evidence="3">DUF4817 domain-containing protein</fullName>
    </recommendedName>
</protein>
<organism evidence="1 2">
    <name type="scientific">Aromia moschata</name>
    <dbReference type="NCBI Taxonomy" id="1265417"/>
    <lineage>
        <taxon>Eukaryota</taxon>
        <taxon>Metazoa</taxon>
        <taxon>Ecdysozoa</taxon>
        <taxon>Arthropoda</taxon>
        <taxon>Hexapoda</taxon>
        <taxon>Insecta</taxon>
        <taxon>Pterygota</taxon>
        <taxon>Neoptera</taxon>
        <taxon>Endopterygota</taxon>
        <taxon>Coleoptera</taxon>
        <taxon>Polyphaga</taxon>
        <taxon>Cucujiformia</taxon>
        <taxon>Chrysomeloidea</taxon>
        <taxon>Cerambycidae</taxon>
        <taxon>Cerambycinae</taxon>
        <taxon>Callichromatini</taxon>
        <taxon>Aromia</taxon>
    </lineage>
</organism>
<dbReference type="EMBL" id="JAPWTK010000724">
    <property type="protein sequence ID" value="KAJ8936679.1"/>
    <property type="molecule type" value="Genomic_DNA"/>
</dbReference>
<reference evidence="1" key="1">
    <citation type="journal article" date="2023" name="Insect Mol. Biol.">
        <title>Genome sequencing provides insights into the evolution of gene families encoding plant cell wall-degrading enzymes in longhorned beetles.</title>
        <authorList>
            <person name="Shin N.R."/>
            <person name="Okamura Y."/>
            <person name="Kirsch R."/>
            <person name="Pauchet Y."/>
        </authorList>
    </citation>
    <scope>NUCLEOTIDE SEQUENCE</scope>
    <source>
        <strain evidence="1">AMC_N1</strain>
    </source>
</reference>
<name>A0AAV8XDY4_9CUCU</name>
<comment type="caution">
    <text evidence="1">The sequence shown here is derived from an EMBL/GenBank/DDBJ whole genome shotgun (WGS) entry which is preliminary data.</text>
</comment>
<accession>A0AAV8XDY4</accession>
<evidence type="ECO:0000313" key="1">
    <source>
        <dbReference type="EMBL" id="KAJ8936679.1"/>
    </source>
</evidence>
<dbReference type="AlphaFoldDB" id="A0AAV8XDY4"/>
<proteinExistence type="predicted"/>
<sequence>MSSNFERTIIYPLKTYYQAHNFLRKHNGTKTSCEHGCDDKTRTQKQVCEIFSTKYPDHRISQSTVSRIENKFREFGNVTDITKSGRKRILDDEQKLDILLDIQDNPHKPPRIRQVAADNDKQAEFGYSGVFRVADQNLIWSEIDPGEPEDPEPWSPGPSSRFSLEFGPKLNENAYFQDIIDTIPRISKQMGLTIRVPGPPGVTDNKTNDVFMISDPKNPPAEFEGKTLRMRLVTRVPGPQVYTPMIPQTVLVREQNVFVIICLFLLIRQVFTTTFSPWQFLNPSRQLKIVIGENKSFKSIVKKI</sequence>